<gene>
    <name evidence="3" type="ORF">HNQ61_004490</name>
</gene>
<proteinExistence type="predicted"/>
<evidence type="ECO:0000313" key="3">
    <source>
        <dbReference type="EMBL" id="MBB6072826.1"/>
    </source>
</evidence>
<dbReference type="InterPro" id="IPR039568">
    <property type="entry name" value="Peptidase_MA-like_dom"/>
</dbReference>
<dbReference type="EMBL" id="JACHIA010000018">
    <property type="protein sequence ID" value="MBB6072826.1"/>
    <property type="molecule type" value="Genomic_DNA"/>
</dbReference>
<dbReference type="Pfam" id="PF13485">
    <property type="entry name" value="Peptidase_MA_2"/>
    <property type="match status" value="1"/>
</dbReference>
<accession>A0A841H4K0</accession>
<feature type="domain" description="Peptidase MA-like" evidence="2">
    <location>
        <begin position="58"/>
        <end position="215"/>
    </location>
</feature>
<keyword evidence="1" id="KW-0812">Transmembrane</keyword>
<sequence length="287" mass="31574">MSVLYAPRHALLAREAAAQARTPVPLPGFGPVAAADSTVIILAPTPAAFAEATGGRAPEWAGGVAIPSLRRIVIPAYPLPGVDRRQADAILRHELVHLALHERLPGAIPRWFDEGYAEVASGSWDSSEGWALRVAFLTGRAPPLDSLSIEWPSDEADARLAYLLSATAVDHLRRRTGERGFALLMRNWQASGSLESSIRTTFGMTSAQLEDEWGRDVRSRYGWLSLGASLGFVWALAVVLAMVAWIPRRMRNRARVAEMEKEYRMLPPPREDGLNVEYPLAFSDERD</sequence>
<dbReference type="RefSeq" id="WP_170035452.1">
    <property type="nucleotide sequence ID" value="NZ_JABDTL010000001.1"/>
</dbReference>
<reference evidence="3 4" key="1">
    <citation type="submission" date="2020-08" db="EMBL/GenBank/DDBJ databases">
        <title>Genomic Encyclopedia of Type Strains, Phase IV (KMG-IV): sequencing the most valuable type-strain genomes for metagenomic binning, comparative biology and taxonomic classification.</title>
        <authorList>
            <person name="Goeker M."/>
        </authorList>
    </citation>
    <scope>NUCLEOTIDE SEQUENCE [LARGE SCALE GENOMIC DNA]</scope>
    <source>
        <strain evidence="3 4">DSM 29007</strain>
    </source>
</reference>
<protein>
    <recommendedName>
        <fullName evidence="2">Peptidase MA-like domain-containing protein</fullName>
    </recommendedName>
</protein>
<dbReference type="AlphaFoldDB" id="A0A841H4K0"/>
<comment type="caution">
    <text evidence="3">The sequence shown here is derived from an EMBL/GenBank/DDBJ whole genome shotgun (WGS) entry which is preliminary data.</text>
</comment>
<keyword evidence="4" id="KW-1185">Reference proteome</keyword>
<dbReference type="Proteomes" id="UP000582837">
    <property type="component" value="Unassembled WGS sequence"/>
</dbReference>
<evidence type="ECO:0000256" key="1">
    <source>
        <dbReference type="SAM" id="Phobius"/>
    </source>
</evidence>
<evidence type="ECO:0000313" key="4">
    <source>
        <dbReference type="Proteomes" id="UP000582837"/>
    </source>
</evidence>
<organism evidence="3 4">
    <name type="scientific">Longimicrobium terrae</name>
    <dbReference type="NCBI Taxonomy" id="1639882"/>
    <lineage>
        <taxon>Bacteria</taxon>
        <taxon>Pseudomonadati</taxon>
        <taxon>Gemmatimonadota</taxon>
        <taxon>Longimicrobiia</taxon>
        <taxon>Longimicrobiales</taxon>
        <taxon>Longimicrobiaceae</taxon>
        <taxon>Longimicrobium</taxon>
    </lineage>
</organism>
<feature type="transmembrane region" description="Helical" evidence="1">
    <location>
        <begin position="221"/>
        <end position="246"/>
    </location>
</feature>
<keyword evidence="1" id="KW-1133">Transmembrane helix</keyword>
<evidence type="ECO:0000259" key="2">
    <source>
        <dbReference type="Pfam" id="PF13485"/>
    </source>
</evidence>
<name>A0A841H4K0_9BACT</name>
<keyword evidence="1" id="KW-0472">Membrane</keyword>